<dbReference type="RefSeq" id="XP_014485757.1">
    <property type="nucleotide sequence ID" value="XM_014630271.1"/>
</dbReference>
<accession>A0A6P3Y6U1</accession>
<name>A0A6P3Y6U1_DINQU</name>
<dbReference type="AlphaFoldDB" id="A0A6P3Y6U1"/>
<dbReference type="OrthoDB" id="191037at2759"/>
<feature type="domain" description="CHK kinase-like" evidence="1">
    <location>
        <begin position="163"/>
        <end position="358"/>
    </location>
</feature>
<dbReference type="KEGG" id="dqu:106750145"/>
<dbReference type="Proteomes" id="UP000515204">
    <property type="component" value="Unplaced"/>
</dbReference>
<dbReference type="RefSeq" id="XP_014485756.1">
    <property type="nucleotide sequence ID" value="XM_014630270.1"/>
</dbReference>
<dbReference type="InterPro" id="IPR011009">
    <property type="entry name" value="Kinase-like_dom_sf"/>
</dbReference>
<evidence type="ECO:0000313" key="2">
    <source>
        <dbReference type="Proteomes" id="UP000515204"/>
    </source>
</evidence>
<sequence>MSDLDEETDTSCEEEQVPEWEFGREWFEGILSEYFAEPVRVTKFELEPETMSEGALCSITKIDGKFYFRKCQSRSEIHVIIKELPKDPFSRFFVTEGLFDFREINFYSKVLSDLNKFRNDQLMKLVRDERELELILQIPRYYHSQYIPAGGTDDNPVPSKSMLLLQDVRDSTECLDNKFSEGLTLSQTKAALETIANFHGITLAMKVVKKLSMFEEYPFLFETAKAADSYQQLFERGLPLLARFLKCRPGLHPILKTLLSLRPRTKDIISSLLAPEGPIAVITHTDFWCNNLVFNDRYHYSERQLSCYAINWQMVTYSRPTNDVALLILSSVSSTLRRKNINRLLDAYWAKLTFSSGYLGVNIEKDLGYTREDFNKDYRRSQLLALLLCIGSVDIALGNPKTEQRLIDVLEDLYKDGVLTDEAILARNEPDDP</sequence>
<evidence type="ECO:0000313" key="3">
    <source>
        <dbReference type="RefSeq" id="XP_014485755.1"/>
    </source>
</evidence>
<dbReference type="Pfam" id="PF02958">
    <property type="entry name" value="EcKL"/>
    <property type="match status" value="1"/>
</dbReference>
<dbReference type="InterPro" id="IPR015897">
    <property type="entry name" value="CHK_kinase-like"/>
</dbReference>
<evidence type="ECO:0000313" key="5">
    <source>
        <dbReference type="RefSeq" id="XP_014485757.1"/>
    </source>
</evidence>
<dbReference type="PANTHER" id="PTHR11012">
    <property type="entry name" value="PROTEIN KINASE-LIKE DOMAIN-CONTAINING"/>
    <property type="match status" value="1"/>
</dbReference>
<evidence type="ECO:0000259" key="1">
    <source>
        <dbReference type="SMART" id="SM00587"/>
    </source>
</evidence>
<gene>
    <name evidence="3 4 5" type="primary">LOC106750145</name>
</gene>
<dbReference type="RefSeq" id="XP_014485755.1">
    <property type="nucleotide sequence ID" value="XM_014630269.1"/>
</dbReference>
<dbReference type="Gene3D" id="3.90.1200.10">
    <property type="match status" value="1"/>
</dbReference>
<proteinExistence type="predicted"/>
<dbReference type="InterPro" id="IPR004119">
    <property type="entry name" value="EcKL"/>
</dbReference>
<dbReference type="PANTHER" id="PTHR11012:SF58">
    <property type="entry name" value="CHK KINASE-LIKE DOMAIN-CONTAINING PROTEIN"/>
    <property type="match status" value="1"/>
</dbReference>
<evidence type="ECO:0000313" key="4">
    <source>
        <dbReference type="RefSeq" id="XP_014485756.1"/>
    </source>
</evidence>
<reference evidence="3 4" key="1">
    <citation type="submission" date="2025-04" db="UniProtKB">
        <authorList>
            <consortium name="RefSeq"/>
        </authorList>
    </citation>
    <scope>IDENTIFICATION</scope>
</reference>
<keyword evidence="2" id="KW-1185">Reference proteome</keyword>
<dbReference type="GeneID" id="106750145"/>
<dbReference type="SMART" id="SM00587">
    <property type="entry name" value="CHK"/>
    <property type="match status" value="1"/>
</dbReference>
<protein>
    <submittedName>
        <fullName evidence="3 4">Uncharacterized protein LOC106750145 isoform X1</fullName>
    </submittedName>
</protein>
<organism evidence="2 5">
    <name type="scientific">Dinoponera quadriceps</name>
    <name type="common">South American ant</name>
    <dbReference type="NCBI Taxonomy" id="609295"/>
    <lineage>
        <taxon>Eukaryota</taxon>
        <taxon>Metazoa</taxon>
        <taxon>Ecdysozoa</taxon>
        <taxon>Arthropoda</taxon>
        <taxon>Hexapoda</taxon>
        <taxon>Insecta</taxon>
        <taxon>Pterygota</taxon>
        <taxon>Neoptera</taxon>
        <taxon>Endopterygota</taxon>
        <taxon>Hymenoptera</taxon>
        <taxon>Apocrita</taxon>
        <taxon>Aculeata</taxon>
        <taxon>Formicoidea</taxon>
        <taxon>Formicidae</taxon>
        <taxon>Ponerinae</taxon>
        <taxon>Ponerini</taxon>
        <taxon>Dinoponera</taxon>
    </lineage>
</organism>
<dbReference type="SUPFAM" id="SSF56112">
    <property type="entry name" value="Protein kinase-like (PK-like)"/>
    <property type="match status" value="1"/>
</dbReference>